<comment type="catalytic activity">
    <reaction evidence="1 4">
        <text>a uridine in RNA = a pseudouridine in RNA</text>
        <dbReference type="Rhea" id="RHEA:48348"/>
        <dbReference type="Rhea" id="RHEA-COMP:12068"/>
        <dbReference type="Rhea" id="RHEA-COMP:12069"/>
        <dbReference type="ChEBI" id="CHEBI:65314"/>
        <dbReference type="ChEBI" id="CHEBI:65315"/>
    </reaction>
</comment>
<dbReference type="PROSITE" id="PS50889">
    <property type="entry name" value="S4"/>
    <property type="match status" value="1"/>
</dbReference>
<dbReference type="EMBL" id="BAAACW010000032">
    <property type="protein sequence ID" value="GAA0355180.1"/>
    <property type="molecule type" value="Genomic_DNA"/>
</dbReference>
<feature type="domain" description="Pseudouridine synthase RsuA/RluA-like" evidence="5">
    <location>
        <begin position="86"/>
        <end position="237"/>
    </location>
</feature>
<dbReference type="InterPro" id="IPR050188">
    <property type="entry name" value="RluA_PseudoU_synthase"/>
</dbReference>
<gene>
    <name evidence="6" type="ORF">GCM10008932_05240</name>
</gene>
<organism evidence="6 7">
    <name type="scientific">Alkalibacterium iburiense</name>
    <dbReference type="NCBI Taxonomy" id="290589"/>
    <lineage>
        <taxon>Bacteria</taxon>
        <taxon>Bacillati</taxon>
        <taxon>Bacillota</taxon>
        <taxon>Bacilli</taxon>
        <taxon>Lactobacillales</taxon>
        <taxon>Carnobacteriaceae</taxon>
        <taxon>Alkalibacterium</taxon>
    </lineage>
</organism>
<dbReference type="Proteomes" id="UP001501166">
    <property type="component" value="Unassembled WGS sequence"/>
</dbReference>
<name>A0ABN0X4U4_9LACT</name>
<comment type="similarity">
    <text evidence="2 4">Belongs to the pseudouridine synthase RluA family.</text>
</comment>
<keyword evidence="3" id="KW-0694">RNA-binding</keyword>
<evidence type="ECO:0000313" key="6">
    <source>
        <dbReference type="EMBL" id="GAA0355180.1"/>
    </source>
</evidence>
<keyword evidence="4" id="KW-0413">Isomerase</keyword>
<dbReference type="InterPro" id="IPR020103">
    <property type="entry name" value="PsdUridine_synth_cat_dom_sf"/>
</dbReference>
<dbReference type="NCBIfam" id="TIGR00005">
    <property type="entry name" value="rluA_subfam"/>
    <property type="match status" value="1"/>
</dbReference>
<dbReference type="PANTHER" id="PTHR21600">
    <property type="entry name" value="MITOCHONDRIAL RNA PSEUDOURIDINE SYNTHASE"/>
    <property type="match status" value="1"/>
</dbReference>
<reference evidence="6 7" key="1">
    <citation type="journal article" date="2019" name="Int. J. Syst. Evol. Microbiol.">
        <title>The Global Catalogue of Microorganisms (GCM) 10K type strain sequencing project: providing services to taxonomists for standard genome sequencing and annotation.</title>
        <authorList>
            <consortium name="The Broad Institute Genomics Platform"/>
            <consortium name="The Broad Institute Genome Sequencing Center for Infectious Disease"/>
            <person name="Wu L."/>
            <person name="Ma J."/>
        </authorList>
    </citation>
    <scope>NUCLEOTIDE SEQUENCE [LARGE SCALE GENOMIC DNA]</scope>
    <source>
        <strain evidence="6 7">JCM 12662</strain>
    </source>
</reference>
<dbReference type="SUPFAM" id="SSF55120">
    <property type="entry name" value="Pseudouridine synthase"/>
    <property type="match status" value="1"/>
</dbReference>
<comment type="function">
    <text evidence="4">Responsible for synthesis of pseudouridine from uracil.</text>
</comment>
<dbReference type="PROSITE" id="PS01129">
    <property type="entry name" value="PSI_RLU"/>
    <property type="match status" value="1"/>
</dbReference>
<dbReference type="EC" id="5.4.99.-" evidence="4"/>
<evidence type="ECO:0000256" key="3">
    <source>
        <dbReference type="PROSITE-ProRule" id="PRU00182"/>
    </source>
</evidence>
<keyword evidence="7" id="KW-1185">Reference proteome</keyword>
<dbReference type="PANTHER" id="PTHR21600:SF35">
    <property type="entry name" value="PSEUDOURIDINE SYNTHASE"/>
    <property type="match status" value="1"/>
</dbReference>
<dbReference type="Pfam" id="PF00849">
    <property type="entry name" value="PseudoU_synth_2"/>
    <property type="match status" value="1"/>
</dbReference>
<protein>
    <recommendedName>
        <fullName evidence="4">Pseudouridine synthase</fullName>
        <ecNumber evidence="4">5.4.99.-</ecNumber>
    </recommendedName>
</protein>
<dbReference type="InterPro" id="IPR006224">
    <property type="entry name" value="PsdUridine_synth_RluA-like_CS"/>
</dbReference>
<evidence type="ECO:0000256" key="1">
    <source>
        <dbReference type="ARBA" id="ARBA00000073"/>
    </source>
</evidence>
<dbReference type="Gene3D" id="3.30.2350.10">
    <property type="entry name" value="Pseudouridine synthase"/>
    <property type="match status" value="1"/>
</dbReference>
<dbReference type="CDD" id="cd02869">
    <property type="entry name" value="PseudoU_synth_RluA_like"/>
    <property type="match status" value="1"/>
</dbReference>
<dbReference type="InterPro" id="IPR006225">
    <property type="entry name" value="PsdUridine_synth_RluC/D"/>
</dbReference>
<evidence type="ECO:0000259" key="5">
    <source>
        <dbReference type="Pfam" id="PF00849"/>
    </source>
</evidence>
<accession>A0ABN0X4U4</accession>
<proteinExistence type="inferred from homology"/>
<dbReference type="RefSeq" id="WP_343753729.1">
    <property type="nucleotide sequence ID" value="NZ_BAAACW010000032.1"/>
</dbReference>
<sequence>MEFEWTVTDTKYKTVKYFLKEKGISKRLLAKLKFQGGEIKVNGEDSRVRRTLEKNDRVSVTLPKEEGNIHLEVSHEPLNILYEDEHFLFVNKPAGIASVPSPERRNHTISNRVKGYILSKGYLHQTIHVVNRLDRDTSGVIIFAKHTLAHSYLDRLLRRNELEREYLVYVEGKVEKDHGLINEPIGREKGSIIKRTVDSGGKPSLTEYWVKERFKRATELQVILHTGRTHQIRVHFHYLGHALIGESLYKEVKHPPLISRQALHCQKVQFIHPFSHTPVVIEAPLPEDLRGLRNQLLEE</sequence>
<comment type="caution">
    <text evidence="6">The sequence shown here is derived from an EMBL/GenBank/DDBJ whole genome shotgun (WGS) entry which is preliminary data.</text>
</comment>
<dbReference type="InterPro" id="IPR006145">
    <property type="entry name" value="PsdUridine_synth_RsuA/RluA"/>
</dbReference>
<evidence type="ECO:0000256" key="2">
    <source>
        <dbReference type="ARBA" id="ARBA00010876"/>
    </source>
</evidence>
<evidence type="ECO:0000256" key="4">
    <source>
        <dbReference type="RuleBase" id="RU362028"/>
    </source>
</evidence>
<evidence type="ECO:0000313" key="7">
    <source>
        <dbReference type="Proteomes" id="UP001501166"/>
    </source>
</evidence>